<evidence type="ECO:0000313" key="11">
    <source>
        <dbReference type="Proteomes" id="UP000800036"/>
    </source>
</evidence>
<keyword evidence="9" id="KW-1133">Transmembrane helix</keyword>
<keyword evidence="7 8" id="KW-0349">Heme</keyword>
<dbReference type="AlphaFoldDB" id="A0A6A5VG96"/>
<organism evidence="10 11">
    <name type="scientific">Bimuria novae-zelandiae CBS 107.79</name>
    <dbReference type="NCBI Taxonomy" id="1447943"/>
    <lineage>
        <taxon>Eukaryota</taxon>
        <taxon>Fungi</taxon>
        <taxon>Dikarya</taxon>
        <taxon>Ascomycota</taxon>
        <taxon>Pezizomycotina</taxon>
        <taxon>Dothideomycetes</taxon>
        <taxon>Pleosporomycetidae</taxon>
        <taxon>Pleosporales</taxon>
        <taxon>Massarineae</taxon>
        <taxon>Didymosphaeriaceae</taxon>
        <taxon>Bimuria</taxon>
    </lineage>
</organism>
<evidence type="ECO:0000256" key="4">
    <source>
        <dbReference type="ARBA" id="ARBA00023002"/>
    </source>
</evidence>
<evidence type="ECO:0000256" key="7">
    <source>
        <dbReference type="PIRSR" id="PIRSR602401-1"/>
    </source>
</evidence>
<feature type="binding site" description="axial binding residue" evidence="7">
    <location>
        <position position="389"/>
    </location>
    <ligand>
        <name>heme</name>
        <dbReference type="ChEBI" id="CHEBI:30413"/>
    </ligand>
    <ligandPart>
        <name>Fe</name>
        <dbReference type="ChEBI" id="CHEBI:18248"/>
    </ligandPart>
</feature>
<dbReference type="CDD" id="cd11062">
    <property type="entry name" value="CYP58-like"/>
    <property type="match status" value="1"/>
</dbReference>
<dbReference type="InterPro" id="IPR001128">
    <property type="entry name" value="Cyt_P450"/>
</dbReference>
<evidence type="ECO:0000256" key="6">
    <source>
        <dbReference type="ARBA" id="ARBA00023033"/>
    </source>
</evidence>
<dbReference type="InterPro" id="IPR050121">
    <property type="entry name" value="Cytochrome_P450_monoxygenase"/>
</dbReference>
<accession>A0A6A5VG96</accession>
<evidence type="ECO:0000256" key="9">
    <source>
        <dbReference type="SAM" id="Phobius"/>
    </source>
</evidence>
<evidence type="ECO:0000256" key="3">
    <source>
        <dbReference type="ARBA" id="ARBA00022723"/>
    </source>
</evidence>
<dbReference type="GO" id="GO:0004497">
    <property type="term" value="F:monooxygenase activity"/>
    <property type="evidence" value="ECO:0007669"/>
    <property type="project" value="UniProtKB-KW"/>
</dbReference>
<evidence type="ECO:0000256" key="1">
    <source>
        <dbReference type="ARBA" id="ARBA00001971"/>
    </source>
</evidence>
<evidence type="ECO:0000256" key="5">
    <source>
        <dbReference type="ARBA" id="ARBA00023004"/>
    </source>
</evidence>
<dbReference type="PRINTS" id="PR00385">
    <property type="entry name" value="P450"/>
</dbReference>
<evidence type="ECO:0000313" key="10">
    <source>
        <dbReference type="EMBL" id="KAF1975730.1"/>
    </source>
</evidence>
<dbReference type="EMBL" id="ML976669">
    <property type="protein sequence ID" value="KAF1975730.1"/>
    <property type="molecule type" value="Genomic_DNA"/>
</dbReference>
<keyword evidence="9" id="KW-0472">Membrane</keyword>
<keyword evidence="3 7" id="KW-0479">Metal-binding</keyword>
<dbReference type="InterPro" id="IPR017972">
    <property type="entry name" value="Cyt_P450_CS"/>
</dbReference>
<dbReference type="PANTHER" id="PTHR24305">
    <property type="entry name" value="CYTOCHROME P450"/>
    <property type="match status" value="1"/>
</dbReference>
<reference evidence="10" key="1">
    <citation type="journal article" date="2020" name="Stud. Mycol.">
        <title>101 Dothideomycetes genomes: a test case for predicting lifestyles and emergence of pathogens.</title>
        <authorList>
            <person name="Haridas S."/>
            <person name="Albert R."/>
            <person name="Binder M."/>
            <person name="Bloem J."/>
            <person name="Labutti K."/>
            <person name="Salamov A."/>
            <person name="Andreopoulos B."/>
            <person name="Baker S."/>
            <person name="Barry K."/>
            <person name="Bills G."/>
            <person name="Bluhm B."/>
            <person name="Cannon C."/>
            <person name="Castanera R."/>
            <person name="Culley D."/>
            <person name="Daum C."/>
            <person name="Ezra D."/>
            <person name="Gonzalez J."/>
            <person name="Henrissat B."/>
            <person name="Kuo A."/>
            <person name="Liang C."/>
            <person name="Lipzen A."/>
            <person name="Lutzoni F."/>
            <person name="Magnuson J."/>
            <person name="Mondo S."/>
            <person name="Nolan M."/>
            <person name="Ohm R."/>
            <person name="Pangilinan J."/>
            <person name="Park H.-J."/>
            <person name="Ramirez L."/>
            <person name="Alfaro M."/>
            <person name="Sun H."/>
            <person name="Tritt A."/>
            <person name="Yoshinaga Y."/>
            <person name="Zwiers L.-H."/>
            <person name="Turgeon B."/>
            <person name="Goodwin S."/>
            <person name="Spatafora J."/>
            <person name="Crous P."/>
            <person name="Grigoriev I."/>
        </authorList>
    </citation>
    <scope>NUCLEOTIDE SEQUENCE</scope>
    <source>
        <strain evidence="10">CBS 107.79</strain>
    </source>
</reference>
<dbReference type="Gene3D" id="1.10.630.10">
    <property type="entry name" value="Cytochrome P450"/>
    <property type="match status" value="2"/>
</dbReference>
<dbReference type="SUPFAM" id="SSF48264">
    <property type="entry name" value="Cytochrome P450"/>
    <property type="match status" value="1"/>
</dbReference>
<dbReference type="InterPro" id="IPR036396">
    <property type="entry name" value="Cyt_P450_sf"/>
</dbReference>
<dbReference type="PRINTS" id="PR00463">
    <property type="entry name" value="EP450I"/>
</dbReference>
<dbReference type="Proteomes" id="UP000800036">
    <property type="component" value="Unassembled WGS sequence"/>
</dbReference>
<keyword evidence="5 7" id="KW-0408">Iron</keyword>
<feature type="transmembrane region" description="Helical" evidence="9">
    <location>
        <begin position="6"/>
        <end position="24"/>
    </location>
</feature>
<keyword evidence="9" id="KW-0812">Transmembrane</keyword>
<keyword evidence="11" id="KW-1185">Reference proteome</keyword>
<dbReference type="Pfam" id="PF00067">
    <property type="entry name" value="p450"/>
    <property type="match status" value="2"/>
</dbReference>
<dbReference type="GO" id="GO:0016705">
    <property type="term" value="F:oxidoreductase activity, acting on paired donors, with incorporation or reduction of molecular oxygen"/>
    <property type="evidence" value="ECO:0007669"/>
    <property type="project" value="InterPro"/>
</dbReference>
<dbReference type="GO" id="GO:0005506">
    <property type="term" value="F:iron ion binding"/>
    <property type="evidence" value="ECO:0007669"/>
    <property type="project" value="InterPro"/>
</dbReference>
<dbReference type="InterPro" id="IPR002401">
    <property type="entry name" value="Cyt_P450_E_grp-I"/>
</dbReference>
<dbReference type="PROSITE" id="PS00086">
    <property type="entry name" value="CYTOCHROME_P450"/>
    <property type="match status" value="1"/>
</dbReference>
<dbReference type="GO" id="GO:0020037">
    <property type="term" value="F:heme binding"/>
    <property type="evidence" value="ECO:0007669"/>
    <property type="project" value="InterPro"/>
</dbReference>
<comment type="similarity">
    <text evidence="2 8">Belongs to the cytochrome P450 family.</text>
</comment>
<evidence type="ECO:0000256" key="8">
    <source>
        <dbReference type="RuleBase" id="RU000461"/>
    </source>
</evidence>
<name>A0A6A5VG96_9PLEO</name>
<proteinExistence type="inferred from homology"/>
<keyword evidence="4 8" id="KW-0560">Oxidoreductase</keyword>
<dbReference type="PANTHER" id="PTHR24305:SF157">
    <property type="entry name" value="N-ACETYLTRYPTOPHAN 6-HYDROXYLASE IVOC-RELATED"/>
    <property type="match status" value="1"/>
</dbReference>
<dbReference type="OrthoDB" id="3945418at2759"/>
<sequence length="448" mass="51229">MSLFTEFMILLTVAGVIASAYVALQRLFWSPLSKFPGPTLAALTLWYEFYFDVVRGGMYIWEIKRLHDIYGPIVRISPYELHISDPDFYSEIYASNSRIRDKYSWKVKSGDSAQAMGFTVPRELHRERRQAVDRFFSIQSVAKLEDIIQEDIERLCARMEHYKQSGKVINLTDAFLALTMDIIQVYSFGESSNLVDLPNFSPEWRLTIMGIMSKTALINHCGWVAKIHLSAREKTVSRLTDEASILVMAASETTGRILAIIVFHLSRRRDILEKIREELRAVPSSTEKASSLHDLERLPYLSGAVKEGLRLHGGIVARSQRVCRNEALHYGGFTIPPGTPISTSSYFVHRNPKIFPKPSEFIPERWINHNETYSLDRYLVAFGRGTRNCVGRNLGKAELYLTVSKVIKRFDFEPFETTEDDVDIGRDWYVPQPLKSSEGVRAIVKESN</sequence>
<gene>
    <name evidence="10" type="ORF">BU23DRAFT_632410</name>
</gene>
<comment type="cofactor">
    <cofactor evidence="1 7">
        <name>heme</name>
        <dbReference type="ChEBI" id="CHEBI:30413"/>
    </cofactor>
</comment>
<evidence type="ECO:0000256" key="2">
    <source>
        <dbReference type="ARBA" id="ARBA00010617"/>
    </source>
</evidence>
<keyword evidence="6 8" id="KW-0503">Monooxygenase</keyword>
<protein>
    <submittedName>
        <fullName evidence="10">Cytochrome P450</fullName>
    </submittedName>
</protein>